<dbReference type="EMBL" id="BAWO01000066">
    <property type="protein sequence ID" value="GAJ41373.1"/>
    <property type="molecule type" value="Genomic_DNA"/>
</dbReference>
<reference evidence="1 2" key="1">
    <citation type="submission" date="2014-04" db="EMBL/GenBank/DDBJ databases">
        <title>Whole genome shotgun sequence of Geobacillus caldoxylosilyticus NBRC 107762.</title>
        <authorList>
            <person name="Hosoyama A."/>
            <person name="Hosoyama Y."/>
            <person name="Katano-Makiyama Y."/>
            <person name="Tsuchikane K."/>
            <person name="Ohji S."/>
            <person name="Ichikawa N."/>
            <person name="Yamazoe A."/>
            <person name="Fujita N."/>
        </authorList>
    </citation>
    <scope>NUCLEOTIDE SEQUENCE [LARGE SCALE GENOMIC DNA]</scope>
    <source>
        <strain evidence="1 2">NBRC 107762</strain>
    </source>
</reference>
<dbReference type="RefSeq" id="WP_042411572.1">
    <property type="nucleotide sequence ID" value="NZ_BAWO01000066.1"/>
</dbReference>
<protein>
    <submittedName>
        <fullName evidence="1">Uncharacterized protein</fullName>
    </submittedName>
</protein>
<dbReference type="AlphaFoldDB" id="A0A023DJE0"/>
<accession>A0A023DJE0</accession>
<evidence type="ECO:0000313" key="1">
    <source>
        <dbReference type="EMBL" id="GAJ41373.1"/>
    </source>
</evidence>
<comment type="caution">
    <text evidence="1">The sequence shown here is derived from an EMBL/GenBank/DDBJ whole genome shotgun (WGS) entry which is preliminary data.</text>
</comment>
<evidence type="ECO:0000313" key="2">
    <source>
        <dbReference type="Proteomes" id="UP000023561"/>
    </source>
</evidence>
<proteinExistence type="predicted"/>
<keyword evidence="2" id="KW-1185">Reference proteome</keyword>
<gene>
    <name evidence="1" type="ORF">GCA01S_066_00180</name>
</gene>
<sequence>MEIEKIERKEEERQARIIVSSTPMIEQAARRIGPCSFLCGREEPVLPKLMTENIYDKMKKNKLFDYERTSSIKRGEEVHLFDYFFRSAVGIIENHCD</sequence>
<dbReference type="Proteomes" id="UP000023561">
    <property type="component" value="Unassembled WGS sequence"/>
</dbReference>
<name>A0A023DJE0_9BACL</name>
<dbReference type="OrthoDB" id="9994358at2"/>
<organism evidence="1 2">
    <name type="scientific">Parageobacillus caldoxylosilyticus NBRC 107762</name>
    <dbReference type="NCBI Taxonomy" id="1220594"/>
    <lineage>
        <taxon>Bacteria</taxon>
        <taxon>Bacillati</taxon>
        <taxon>Bacillota</taxon>
        <taxon>Bacilli</taxon>
        <taxon>Bacillales</taxon>
        <taxon>Anoxybacillaceae</taxon>
        <taxon>Saccharococcus</taxon>
    </lineage>
</organism>